<dbReference type="STRING" id="28116.Bovatus_02004"/>
<evidence type="ECO:0000313" key="3">
    <source>
        <dbReference type="EMBL" id="KAA4663883.1"/>
    </source>
</evidence>
<dbReference type="SUPFAM" id="SSF48452">
    <property type="entry name" value="TPR-like"/>
    <property type="match status" value="1"/>
</dbReference>
<evidence type="ECO:0000313" key="5">
    <source>
        <dbReference type="EMBL" id="MDC2743415.1"/>
    </source>
</evidence>
<dbReference type="Proteomes" id="UP000375690">
    <property type="component" value="Unassembled WGS sequence"/>
</dbReference>
<evidence type="ECO:0000313" key="8">
    <source>
        <dbReference type="Proteomes" id="UP000183670"/>
    </source>
</evidence>
<evidence type="ECO:0000313" key="6">
    <source>
        <dbReference type="EMBL" id="MDC7959979.1"/>
    </source>
</evidence>
<dbReference type="EMBL" id="JAQNZF010000018">
    <property type="protein sequence ID" value="MDC2743415.1"/>
    <property type="molecule type" value="Genomic_DNA"/>
</dbReference>
<evidence type="ECO:0000313" key="11">
    <source>
        <dbReference type="Proteomes" id="UP000435985"/>
    </source>
</evidence>
<dbReference type="EMBL" id="FMYE01000029">
    <property type="protein sequence ID" value="SDB77884.1"/>
    <property type="molecule type" value="Genomic_DNA"/>
</dbReference>
<dbReference type="Proteomes" id="UP000473905">
    <property type="component" value="Unassembled WGS sequence"/>
</dbReference>
<dbReference type="Proteomes" id="UP001215078">
    <property type="component" value="Unassembled WGS sequence"/>
</dbReference>
<dbReference type="Proteomes" id="UP000435985">
    <property type="component" value="Unassembled WGS sequence"/>
</dbReference>
<dbReference type="EMBL" id="VWFC01000001">
    <property type="protein sequence ID" value="KAB1331443.1"/>
    <property type="molecule type" value="Genomic_DNA"/>
</dbReference>
<protein>
    <submittedName>
        <fullName evidence="7">Starch-binding associating with outer membrane</fullName>
    </submittedName>
    <submittedName>
        <fullName evidence="1">SusD/RagB family nutrient-binding outer membrane lipoprotein</fullName>
    </submittedName>
</protein>
<evidence type="ECO:0000313" key="1">
    <source>
        <dbReference type="EMBL" id="KAA3927255.1"/>
    </source>
</evidence>
<evidence type="ECO:0000313" key="12">
    <source>
        <dbReference type="Proteomes" id="UP000473905"/>
    </source>
</evidence>
<dbReference type="EMBL" id="VWFO01000014">
    <property type="protein sequence ID" value="KAA4663883.1"/>
    <property type="molecule type" value="Genomic_DNA"/>
</dbReference>
<dbReference type="Gene3D" id="1.25.40.390">
    <property type="match status" value="1"/>
</dbReference>
<dbReference type="EMBL" id="VWKB01000011">
    <property type="protein sequence ID" value="KAA4100327.1"/>
    <property type="molecule type" value="Genomic_DNA"/>
</dbReference>
<evidence type="ECO:0000313" key="4">
    <source>
        <dbReference type="EMBL" id="KAB1331443.1"/>
    </source>
</evidence>
<reference evidence="5" key="3">
    <citation type="submission" date="2022-10" db="EMBL/GenBank/DDBJ databases">
        <title>Human gut microbiome strain richness.</title>
        <authorList>
            <person name="Chen-Liaw A."/>
        </authorList>
    </citation>
    <scope>NUCLEOTIDE SEQUENCE</scope>
    <source>
        <strain evidence="5">BSD2780120875st1_E1_BSD2780120875_150330</strain>
        <strain evidence="6">RTP21484st1_H8_RTP21484_190118</strain>
    </source>
</reference>
<dbReference type="AlphaFoldDB" id="A0A139KPD7"/>
<proteinExistence type="predicted"/>
<dbReference type="RefSeq" id="WP_004296736.1">
    <property type="nucleotide sequence ID" value="NZ_CAAKNR010000227.1"/>
</dbReference>
<evidence type="ECO:0000313" key="2">
    <source>
        <dbReference type="EMBL" id="KAA4100327.1"/>
    </source>
</evidence>
<evidence type="ECO:0000313" key="9">
    <source>
        <dbReference type="Proteomes" id="UP000365824"/>
    </source>
</evidence>
<reference evidence="9 10" key="2">
    <citation type="journal article" date="2019" name="Nat. Med.">
        <title>A library of human gut bacterial isolates paired with longitudinal multiomics data enables mechanistic microbiome research.</title>
        <authorList>
            <person name="Poyet M."/>
            <person name="Groussin M."/>
            <person name="Gibbons S.M."/>
            <person name="Avila-Pacheco J."/>
            <person name="Jiang X."/>
            <person name="Kearney S.M."/>
            <person name="Perrotta A.R."/>
            <person name="Berdy B."/>
            <person name="Zhao S."/>
            <person name="Lieberman T.D."/>
            <person name="Swanson P.K."/>
            <person name="Smith M."/>
            <person name="Roesemann S."/>
            <person name="Alexander J.E."/>
            <person name="Rich S.A."/>
            <person name="Livny J."/>
            <person name="Vlamakis H."/>
            <person name="Clish C."/>
            <person name="Bullock K."/>
            <person name="Deik A."/>
            <person name="Scott J."/>
            <person name="Pierce K.A."/>
            <person name="Xavier R.J."/>
            <person name="Alm E.J."/>
        </authorList>
    </citation>
    <scope>NUCLEOTIDE SEQUENCE [LARGE SCALE GENOMIC DNA]</scope>
    <source>
        <strain evidence="2 12">BIOML-A134</strain>
        <strain evidence="3 11">BIOML-A14</strain>
        <strain evidence="1 9">BIOML-A160</strain>
        <strain evidence="4 10">BIOML-A2</strain>
    </source>
</reference>
<evidence type="ECO:0000313" key="10">
    <source>
        <dbReference type="Proteomes" id="UP000375690"/>
    </source>
</evidence>
<reference evidence="7 8" key="1">
    <citation type="submission" date="2016-10" db="EMBL/GenBank/DDBJ databases">
        <authorList>
            <person name="de Groot N.N."/>
        </authorList>
    </citation>
    <scope>NUCLEOTIDE SEQUENCE [LARGE SCALE GENOMIC DNA]</scope>
    <source>
        <strain evidence="7 8">NLAE-zl-C500</strain>
    </source>
</reference>
<dbReference type="Proteomes" id="UP000183670">
    <property type="component" value="Unassembled WGS sequence"/>
</dbReference>
<dbReference type="InterPro" id="IPR011990">
    <property type="entry name" value="TPR-like_helical_dom_sf"/>
</dbReference>
<dbReference type="Pfam" id="PF12771">
    <property type="entry name" value="SusD-like_2"/>
    <property type="match status" value="1"/>
</dbReference>
<name>A0A139KPD7_BACOV</name>
<dbReference type="KEGG" id="boa:Bovatus_02004"/>
<gene>
    <name evidence="4" type="ORF">F3B53_01380</name>
    <name evidence="3" type="ORF">F3B98_12765</name>
    <name evidence="2" type="ORF">F3D66_08775</name>
    <name evidence="1" type="ORF">F3F25_15705</name>
    <name evidence="5" type="ORF">PO382_14410</name>
    <name evidence="6" type="ORF">PQ628_17375</name>
    <name evidence="7" type="ORF">SAMN05192581_102946</name>
</gene>
<sequence length="492" mass="55835">MKTNKLFKNIVWGMTLCGALCTTSCTSFDELNTDPTRMDEVNPGTLLNPILYETSVYNWKRYNSYTYDLMQCAVSTSSTNGVGWWYMTDSEGDGTWTTYYKWINNAKEMMRLTGKLPEASKQPNYDAISLTLQCWLYQILTDAFGDIPMSEACSADEGILAPKFDTQQQVYQQIIDNLKTANELFDKANGLIYNQSGEMLYKTSKGDATGILKWKKFCNSLRLRALLRVIDVPEFNAKQELRTMLTDPATYPVFESNDDAALLAISGTYPEEAPLTRPQDFTSYVQISEFFVNLLKGWNDPRLQVYATQVTLPDQTKDYVGLPSGYQTLPSITASGLNQEMAKAPMKLAMMPYAEVEFIKAELLKKGVIDGGSSAAKEAYQKGVQAAIEQWGQKMPDHYFENPEAAYDDTLERIMNQKFVALFFCDYQQWFEYNRTGFPVLPVGPGIANANNKMPKRFKYPSALQRTNLKNYQAAKANMGGDDFHIRLMWQQ</sequence>
<keyword evidence="1" id="KW-0449">Lipoprotein</keyword>
<accession>A0A139KPD7</accession>
<evidence type="ECO:0000313" key="7">
    <source>
        <dbReference type="EMBL" id="SDB77884.1"/>
    </source>
</evidence>
<organism evidence="1 9">
    <name type="scientific">Bacteroides ovatus</name>
    <dbReference type="NCBI Taxonomy" id="28116"/>
    <lineage>
        <taxon>Bacteria</taxon>
        <taxon>Pseudomonadati</taxon>
        <taxon>Bacteroidota</taxon>
        <taxon>Bacteroidia</taxon>
        <taxon>Bacteroidales</taxon>
        <taxon>Bacteroidaceae</taxon>
        <taxon>Bacteroides</taxon>
    </lineage>
</organism>
<dbReference type="EMBL" id="VWLB01000025">
    <property type="protein sequence ID" value="KAA3927255.1"/>
    <property type="molecule type" value="Genomic_DNA"/>
</dbReference>
<keyword evidence="12" id="KW-1185">Reference proteome</keyword>
<dbReference type="PATRIC" id="fig|28116.10.peg.4928"/>
<dbReference type="Proteomes" id="UP000365824">
    <property type="component" value="Unassembled WGS sequence"/>
</dbReference>
<dbReference type="EMBL" id="JAQQPO010000021">
    <property type="protein sequence ID" value="MDC7959979.1"/>
    <property type="molecule type" value="Genomic_DNA"/>
</dbReference>
<dbReference type="InterPro" id="IPR041662">
    <property type="entry name" value="SusD-like_2"/>
</dbReference>
<dbReference type="Proteomes" id="UP001219389">
    <property type="component" value="Unassembled WGS sequence"/>
</dbReference>
<dbReference type="GeneID" id="92989044"/>